<feature type="domain" description="Homeobox" evidence="9">
    <location>
        <begin position="74"/>
        <end position="134"/>
    </location>
</feature>
<dbReference type="EMBL" id="JARPUR010000001">
    <property type="protein sequence ID" value="KAK4884358.1"/>
    <property type="molecule type" value="Genomic_DNA"/>
</dbReference>
<dbReference type="GO" id="GO:0048598">
    <property type="term" value="P:embryonic morphogenesis"/>
    <property type="evidence" value="ECO:0007669"/>
    <property type="project" value="TreeGrafter"/>
</dbReference>
<protein>
    <recommendedName>
        <fullName evidence="9">Homeobox domain-containing protein</fullName>
    </recommendedName>
</protein>
<dbReference type="GO" id="GO:0000977">
    <property type="term" value="F:RNA polymerase II transcription regulatory region sequence-specific DNA binding"/>
    <property type="evidence" value="ECO:0007669"/>
    <property type="project" value="TreeGrafter"/>
</dbReference>
<keyword evidence="5 7" id="KW-0539">Nucleus</keyword>
<dbReference type="PROSITE" id="PS50071">
    <property type="entry name" value="HOMEOBOX_2"/>
    <property type="match status" value="1"/>
</dbReference>
<dbReference type="PANTHER" id="PTHR24338:SF0">
    <property type="entry name" value="MUSCLE SEGMENTATION HOMEOBOX"/>
    <property type="match status" value="1"/>
</dbReference>
<accession>A0AAN7QM49</accession>
<organism evidence="10 11">
    <name type="scientific">Aquatica leii</name>
    <dbReference type="NCBI Taxonomy" id="1421715"/>
    <lineage>
        <taxon>Eukaryota</taxon>
        <taxon>Metazoa</taxon>
        <taxon>Ecdysozoa</taxon>
        <taxon>Arthropoda</taxon>
        <taxon>Hexapoda</taxon>
        <taxon>Insecta</taxon>
        <taxon>Pterygota</taxon>
        <taxon>Neoptera</taxon>
        <taxon>Endopterygota</taxon>
        <taxon>Coleoptera</taxon>
        <taxon>Polyphaga</taxon>
        <taxon>Elateriformia</taxon>
        <taxon>Elateroidea</taxon>
        <taxon>Lampyridae</taxon>
        <taxon>Luciolinae</taxon>
        <taxon>Aquatica</taxon>
    </lineage>
</organism>
<evidence type="ECO:0000259" key="9">
    <source>
        <dbReference type="PROSITE" id="PS50071"/>
    </source>
</evidence>
<dbReference type="GO" id="GO:0005634">
    <property type="term" value="C:nucleus"/>
    <property type="evidence" value="ECO:0007669"/>
    <property type="project" value="UniProtKB-SubCell"/>
</dbReference>
<proteinExistence type="inferred from homology"/>
<evidence type="ECO:0000256" key="6">
    <source>
        <dbReference type="ARBA" id="ARBA00038425"/>
    </source>
</evidence>
<evidence type="ECO:0000256" key="7">
    <source>
        <dbReference type="PROSITE-ProRule" id="PRU00108"/>
    </source>
</evidence>
<dbReference type="SMART" id="SM00389">
    <property type="entry name" value="HOX"/>
    <property type="match status" value="1"/>
</dbReference>
<dbReference type="SUPFAM" id="SSF46689">
    <property type="entry name" value="Homeodomain-like"/>
    <property type="match status" value="1"/>
</dbReference>
<evidence type="ECO:0000256" key="2">
    <source>
        <dbReference type="ARBA" id="ARBA00022473"/>
    </source>
</evidence>
<dbReference type="CDD" id="cd00086">
    <property type="entry name" value="homeodomain"/>
    <property type="match status" value="1"/>
</dbReference>
<dbReference type="PROSITE" id="PS00027">
    <property type="entry name" value="HOMEOBOX_1"/>
    <property type="match status" value="1"/>
</dbReference>
<evidence type="ECO:0000256" key="3">
    <source>
        <dbReference type="ARBA" id="ARBA00023125"/>
    </source>
</evidence>
<reference evidence="11" key="1">
    <citation type="submission" date="2023-01" db="EMBL/GenBank/DDBJ databases">
        <title>Key to firefly adult light organ development and bioluminescence: homeobox transcription factors regulate luciferase expression and transportation to peroxisome.</title>
        <authorList>
            <person name="Fu X."/>
        </authorList>
    </citation>
    <scope>NUCLEOTIDE SEQUENCE [LARGE SCALE GENOMIC DNA]</scope>
</reference>
<dbReference type="InterPro" id="IPR050674">
    <property type="entry name" value="Msh_Homeobox_Regulators"/>
</dbReference>
<comment type="caution">
    <text evidence="10">The sequence shown here is derived from an EMBL/GenBank/DDBJ whole genome shotgun (WGS) entry which is preliminary data.</text>
</comment>
<keyword evidence="3 7" id="KW-0238">DNA-binding</keyword>
<gene>
    <name evidence="10" type="ORF">RN001_000629</name>
</gene>
<dbReference type="InterPro" id="IPR017970">
    <property type="entry name" value="Homeobox_CS"/>
</dbReference>
<evidence type="ECO:0000256" key="8">
    <source>
        <dbReference type="RuleBase" id="RU000682"/>
    </source>
</evidence>
<dbReference type="Pfam" id="PF00046">
    <property type="entry name" value="Homeodomain"/>
    <property type="match status" value="1"/>
</dbReference>
<evidence type="ECO:0000256" key="5">
    <source>
        <dbReference type="ARBA" id="ARBA00023242"/>
    </source>
</evidence>
<dbReference type="GO" id="GO:0000981">
    <property type="term" value="F:DNA-binding transcription factor activity, RNA polymerase II-specific"/>
    <property type="evidence" value="ECO:0007669"/>
    <property type="project" value="InterPro"/>
</dbReference>
<dbReference type="Proteomes" id="UP001353858">
    <property type="component" value="Unassembled WGS sequence"/>
</dbReference>
<evidence type="ECO:0000256" key="1">
    <source>
        <dbReference type="ARBA" id="ARBA00004123"/>
    </source>
</evidence>
<evidence type="ECO:0000313" key="10">
    <source>
        <dbReference type="EMBL" id="KAK4884358.1"/>
    </source>
</evidence>
<sequence length="215" mass="24655">MTSSSTQNATSEKKSKFNFSIDHILNEAGSSSNQKDLNVHDAINTTAFPWLQCTRYCPPKIQRIQKREATQRRQLGRHPRIPFTTQQLAILEEKFRESPYLSSAEVLKISRILQLADIRVKIWFQNRRARDRREKLQSETDQRSAMNPYVNGNEETISTQRSFNTSISNTNGSNLNNSEAWTPSVIPTGLSNYAICQTETYLGLFHKSIAKDKRS</sequence>
<evidence type="ECO:0000313" key="11">
    <source>
        <dbReference type="Proteomes" id="UP001353858"/>
    </source>
</evidence>
<dbReference type="PANTHER" id="PTHR24338">
    <property type="entry name" value="HOMEOBOX PROTEIN MSX"/>
    <property type="match status" value="1"/>
</dbReference>
<comment type="similarity">
    <text evidence="6">Belongs to the Msh homeobox family.</text>
</comment>
<feature type="DNA-binding region" description="Homeobox" evidence="7">
    <location>
        <begin position="76"/>
        <end position="135"/>
    </location>
</feature>
<keyword evidence="4 7" id="KW-0371">Homeobox</keyword>
<keyword evidence="2" id="KW-0217">Developmental protein</keyword>
<dbReference type="AlphaFoldDB" id="A0AAN7QM49"/>
<comment type="subcellular location">
    <subcellularLocation>
        <location evidence="1 7 8">Nucleus</location>
    </subcellularLocation>
</comment>
<keyword evidence="11" id="KW-1185">Reference proteome</keyword>
<name>A0AAN7QM49_9COLE</name>
<dbReference type="InterPro" id="IPR001356">
    <property type="entry name" value="HD"/>
</dbReference>
<evidence type="ECO:0000256" key="4">
    <source>
        <dbReference type="ARBA" id="ARBA00023155"/>
    </source>
</evidence>
<dbReference type="Gene3D" id="1.10.10.60">
    <property type="entry name" value="Homeodomain-like"/>
    <property type="match status" value="1"/>
</dbReference>
<dbReference type="InterPro" id="IPR009057">
    <property type="entry name" value="Homeodomain-like_sf"/>
</dbReference>